<keyword evidence="3" id="KW-1185">Reference proteome</keyword>
<dbReference type="Proteomes" id="UP000515163">
    <property type="component" value="Unplaced"/>
</dbReference>
<sequence length="613" mass="70177">MRQNLVYVFTKFCKNLQSPFREILDTCLEFNLAGFQKRVNNNQTDHKTKTSRTLQFSRKGSHSKISVQNVSDGTTNICKESYAMYTTERSEHTQVKRVRFVDPEAIVRKIMLRRLLSLRPASKNDSKQDKAESTSISNEVDKNSKTCAVEETRTKTEICCKVKNVEETLDVADNKLVIEEVSRKEQLINSKEEKNEDVTKTKDTDEEELKKNTNVSEESEEEKEKKDDEKETSTAEEGESSTESLPESEVDSNAESCHSEFRSDPEGKDSGIEKGESPNLLHQDINDEDEVEAMSEDDEAIPEKPKQDALISVLKNSRLAAKTTLQVMSPAITKKRFAKRGKIPRRLAKENSGFDSEQSNDSSPEKRYRGKKNMTVSYLSYPQRYVRSSLAVEARLSQWRKETSVVEGRDSTATRKLKQTARNTLRNSMDQKREKFKGKNVNFSESRRASESSDTSSDEDVNQMSVRKIYNSKNALRRRIENLEGKLQSMAVQKEGLENLVFIMNVWAKELSAVERTKLGVPYIRSIKQVLKRHHQSLNSRTSDFGELLALLGRSKIPCFDDIHKMVKQLNKNITSIVQDRKKYSSRHIEDLRQIQGKIIGICSAVKAVYYEE</sequence>
<proteinExistence type="predicted"/>
<feature type="region of interest" description="Disordered" evidence="2">
    <location>
        <begin position="401"/>
        <end position="462"/>
    </location>
</feature>
<feature type="compositionally biased region" description="Polar residues" evidence="2">
    <location>
        <begin position="353"/>
        <end position="362"/>
    </location>
</feature>
<feature type="compositionally biased region" description="Basic and acidic residues" evidence="2">
    <location>
        <begin position="189"/>
        <end position="211"/>
    </location>
</feature>
<organism evidence="3 4">
    <name type="scientific">Actinia tenebrosa</name>
    <name type="common">Australian red waratah sea anemone</name>
    <dbReference type="NCBI Taxonomy" id="6105"/>
    <lineage>
        <taxon>Eukaryota</taxon>
        <taxon>Metazoa</taxon>
        <taxon>Cnidaria</taxon>
        <taxon>Anthozoa</taxon>
        <taxon>Hexacorallia</taxon>
        <taxon>Actiniaria</taxon>
        <taxon>Actiniidae</taxon>
        <taxon>Actinia</taxon>
    </lineage>
</organism>
<gene>
    <name evidence="4" type="primary">LOC116303010</name>
</gene>
<evidence type="ECO:0000256" key="1">
    <source>
        <dbReference type="SAM" id="Coils"/>
    </source>
</evidence>
<dbReference type="GeneID" id="116303010"/>
<dbReference type="AlphaFoldDB" id="A0A6P8IPA5"/>
<feature type="compositionally biased region" description="Basic and acidic residues" evidence="2">
    <location>
        <begin position="222"/>
        <end position="233"/>
    </location>
</feature>
<feature type="region of interest" description="Disordered" evidence="2">
    <location>
        <begin position="336"/>
        <end position="371"/>
    </location>
</feature>
<protein>
    <submittedName>
        <fullName evidence="4">Pinin-like</fullName>
    </submittedName>
</protein>
<feature type="coiled-coil region" evidence="1">
    <location>
        <begin position="466"/>
        <end position="500"/>
    </location>
</feature>
<evidence type="ECO:0000313" key="4">
    <source>
        <dbReference type="RefSeq" id="XP_031568305.1"/>
    </source>
</evidence>
<feature type="compositionally biased region" description="Acidic residues" evidence="2">
    <location>
        <begin position="286"/>
        <end position="300"/>
    </location>
</feature>
<feature type="compositionally biased region" description="Basic and acidic residues" evidence="2">
    <location>
        <begin position="401"/>
        <end position="413"/>
    </location>
</feature>
<dbReference type="OrthoDB" id="5981556at2759"/>
<evidence type="ECO:0000256" key="2">
    <source>
        <dbReference type="SAM" id="MobiDB-lite"/>
    </source>
</evidence>
<evidence type="ECO:0000313" key="3">
    <source>
        <dbReference type="Proteomes" id="UP000515163"/>
    </source>
</evidence>
<dbReference type="RefSeq" id="XP_031568305.1">
    <property type="nucleotide sequence ID" value="XM_031712445.1"/>
</dbReference>
<keyword evidence="1" id="KW-0175">Coiled coil</keyword>
<feature type="compositionally biased region" description="Basic and acidic residues" evidence="2">
    <location>
        <begin position="257"/>
        <end position="276"/>
    </location>
</feature>
<reference evidence="4" key="1">
    <citation type="submission" date="2025-08" db="UniProtKB">
        <authorList>
            <consortium name="RefSeq"/>
        </authorList>
    </citation>
    <scope>IDENTIFICATION</scope>
    <source>
        <tissue evidence="4">Tentacle</tissue>
    </source>
</reference>
<name>A0A6P8IPA5_ACTTE</name>
<dbReference type="InParanoid" id="A0A6P8IPA5"/>
<feature type="compositionally biased region" description="Acidic residues" evidence="2">
    <location>
        <begin position="234"/>
        <end position="252"/>
    </location>
</feature>
<dbReference type="KEGG" id="aten:116303010"/>
<feature type="compositionally biased region" description="Basic residues" evidence="2">
    <location>
        <begin position="336"/>
        <end position="346"/>
    </location>
</feature>
<feature type="region of interest" description="Disordered" evidence="2">
    <location>
        <begin position="189"/>
        <end position="309"/>
    </location>
</feature>
<accession>A0A6P8IPA5</accession>
<feature type="region of interest" description="Disordered" evidence="2">
    <location>
        <begin position="121"/>
        <end position="143"/>
    </location>
</feature>
<feature type="compositionally biased region" description="Basic and acidic residues" evidence="2">
    <location>
        <begin position="122"/>
        <end position="132"/>
    </location>
</feature>